<dbReference type="GO" id="GO:0032259">
    <property type="term" value="P:methylation"/>
    <property type="evidence" value="ECO:0007669"/>
    <property type="project" value="UniProtKB-KW"/>
</dbReference>
<sequence length="323" mass="36420">MKAALSSIVPEQQQQDSEFLKDVLEGLGGKIKTLPCKYLYDELGSRLFEDICEVEDYYLTRTEADIFSKNLKDIAFTIGPEALMIEPGAGNCEKVEALLAVLESPKGYYPIDISSEILFQAERRIKRNLPGMQVWSQVGDFTQPDVWDKLARISSRKRVVFFPGSTIGNFELDKAEQLLELFAANLGVGDGLLIGTDLVKDSVRLERAYHDSEHVTEKFNKNILNRINAELGADFDHTLFAHRSFYHQLRQRVEMHLVCLKNHSVSVAGSQVDFLEGETIHTENSHKYSINGFSKLLSKGGFAPICHWKDSAKSYAIHYAQVV</sequence>
<evidence type="ECO:0000256" key="1">
    <source>
        <dbReference type="ARBA" id="ARBA00022603"/>
    </source>
</evidence>
<evidence type="ECO:0000256" key="2">
    <source>
        <dbReference type="ARBA" id="ARBA00022679"/>
    </source>
</evidence>
<accession>A0ABV4P186</accession>
<dbReference type="GO" id="GO:0052706">
    <property type="term" value="F:L-histidine N(alpha)-methyltransferase activity"/>
    <property type="evidence" value="ECO:0007669"/>
    <property type="project" value="UniProtKB-EC"/>
</dbReference>
<organism evidence="4 5">
    <name type="scientific">Microbulbifer epialgicus</name>
    <dbReference type="NCBI Taxonomy" id="393907"/>
    <lineage>
        <taxon>Bacteria</taxon>
        <taxon>Pseudomonadati</taxon>
        <taxon>Pseudomonadota</taxon>
        <taxon>Gammaproteobacteria</taxon>
        <taxon>Cellvibrionales</taxon>
        <taxon>Microbulbiferaceae</taxon>
        <taxon>Microbulbifer</taxon>
    </lineage>
</organism>
<evidence type="ECO:0000313" key="4">
    <source>
        <dbReference type="EMBL" id="MFA0812131.1"/>
    </source>
</evidence>
<dbReference type="InterPro" id="IPR019257">
    <property type="entry name" value="MeTrfase_dom"/>
</dbReference>
<gene>
    <name evidence="4" type="primary">egtD</name>
    <name evidence="4" type="ORF">ACCI49_14540</name>
</gene>
<keyword evidence="2 4" id="KW-0808">Transferase</keyword>
<dbReference type="Proteomes" id="UP001569428">
    <property type="component" value="Unassembled WGS sequence"/>
</dbReference>
<dbReference type="PANTHER" id="PTHR43397:SF1">
    <property type="entry name" value="ERGOTHIONEINE BIOSYNTHESIS PROTEIN 1"/>
    <property type="match status" value="1"/>
</dbReference>
<dbReference type="NCBIfam" id="TIGR03438">
    <property type="entry name" value="egtD_ergothio"/>
    <property type="match status" value="1"/>
</dbReference>
<evidence type="ECO:0000259" key="3">
    <source>
        <dbReference type="Pfam" id="PF10017"/>
    </source>
</evidence>
<protein>
    <submittedName>
        <fullName evidence="4">L-histidine N(Alpha)-methyltransferase</fullName>
        <ecNumber evidence="4">2.1.1.44</ecNumber>
    </submittedName>
</protein>
<dbReference type="PANTHER" id="PTHR43397">
    <property type="entry name" value="ERGOTHIONEINE BIOSYNTHESIS PROTEIN 1"/>
    <property type="match status" value="1"/>
</dbReference>
<reference evidence="4 5" key="1">
    <citation type="submission" date="2024-08" db="EMBL/GenBank/DDBJ databases">
        <authorList>
            <person name="Ishaq N."/>
        </authorList>
    </citation>
    <scope>NUCLEOTIDE SEQUENCE [LARGE SCALE GENOMIC DNA]</scope>
    <source>
        <strain evidence="4 5">DSM 18651</strain>
    </source>
</reference>
<keyword evidence="1 4" id="KW-0489">Methyltransferase</keyword>
<proteinExistence type="predicted"/>
<dbReference type="EC" id="2.1.1.44" evidence="4"/>
<dbReference type="RefSeq" id="WP_371839756.1">
    <property type="nucleotide sequence ID" value="NZ_JBGMEK010000033.1"/>
</dbReference>
<dbReference type="InterPro" id="IPR035094">
    <property type="entry name" value="EgtD"/>
</dbReference>
<feature type="domain" description="Histidine-specific methyltransferase SAM-dependent" evidence="3">
    <location>
        <begin position="20"/>
        <end position="321"/>
    </location>
</feature>
<evidence type="ECO:0000313" key="5">
    <source>
        <dbReference type="Proteomes" id="UP001569428"/>
    </source>
</evidence>
<dbReference type="InterPro" id="IPR017804">
    <property type="entry name" value="MeTrfase_EgtD-like"/>
</dbReference>
<name>A0ABV4P186_9GAMM</name>
<dbReference type="EMBL" id="JBGMEK010000033">
    <property type="protein sequence ID" value="MFA0812131.1"/>
    <property type="molecule type" value="Genomic_DNA"/>
</dbReference>
<dbReference type="Gene3D" id="3.40.50.150">
    <property type="entry name" value="Vaccinia Virus protein VP39"/>
    <property type="match status" value="1"/>
</dbReference>
<dbReference type="InterPro" id="IPR051128">
    <property type="entry name" value="EgtD_Methyltrsf_superfamily"/>
</dbReference>
<keyword evidence="5" id="KW-1185">Reference proteome</keyword>
<comment type="caution">
    <text evidence="4">The sequence shown here is derived from an EMBL/GenBank/DDBJ whole genome shotgun (WGS) entry which is preliminary data.</text>
</comment>
<dbReference type="Pfam" id="PF10017">
    <property type="entry name" value="Methyltransf_33"/>
    <property type="match status" value="1"/>
</dbReference>
<dbReference type="PIRSF" id="PIRSF018005">
    <property type="entry name" value="UCP018005"/>
    <property type="match status" value="1"/>
</dbReference>
<dbReference type="InterPro" id="IPR029063">
    <property type="entry name" value="SAM-dependent_MTases_sf"/>
</dbReference>